<dbReference type="RefSeq" id="WP_010353440.1">
    <property type="nucleotide sequence ID" value="NZ_CP122369.1"/>
</dbReference>
<evidence type="ECO:0000313" key="2">
    <source>
        <dbReference type="EMBL" id="MDX2962385.1"/>
    </source>
</evidence>
<dbReference type="Pfam" id="PF18968">
    <property type="entry name" value="DUF5707"/>
    <property type="match status" value="1"/>
</dbReference>
<dbReference type="Proteomes" id="UP001282288">
    <property type="component" value="Unassembled WGS sequence"/>
</dbReference>
<evidence type="ECO:0000256" key="1">
    <source>
        <dbReference type="SAM" id="SignalP"/>
    </source>
</evidence>
<dbReference type="EMBL" id="JARAWC010000015">
    <property type="protein sequence ID" value="MDX2962385.1"/>
    <property type="molecule type" value="Genomic_DNA"/>
</dbReference>
<dbReference type="GeneID" id="69804819"/>
<sequence length="259" mass="26884">MRIRAAGAIVTGALALSAFAVPAAHADAGRGDTKISNVVVNGGKPVIVGATGSKTFSVTFTVTDDSGVDWAQAILYHGPSIDESDSGAVANTSDQRSKCTKVSATTSTCTATYTLKAHANLINKVAGTWKVWAVARAKDTNYVQRDNVKTFQAQRQSKLTVDAAPEPVKKGKTLTVTGALTRADWDAAKFSGYSGQSVKLQFRKNGSSGYITLKTVKTDSRGNLKATTTATADGSYSFSFAGNAGTSAVAAAGDFVDVR</sequence>
<evidence type="ECO:0000313" key="5">
    <source>
        <dbReference type="Proteomes" id="UP001282288"/>
    </source>
</evidence>
<reference evidence="2 4" key="1">
    <citation type="journal article" date="2023" name="Microb. Genom.">
        <title>Mesoterricola silvestris gen. nov., sp. nov., Mesoterricola sediminis sp. nov., Geothrix oryzae sp. nov., Geothrix edaphica sp. nov., Geothrix rubra sp. nov., and Geothrix limicola sp. nov., six novel members of Acidobacteriota isolated from soils.</title>
        <authorList>
            <person name="Weisberg A.J."/>
            <person name="Pearce E."/>
            <person name="Kramer C.G."/>
            <person name="Chang J.H."/>
            <person name="Clarke C.R."/>
        </authorList>
    </citation>
    <scope>NUCLEOTIDE SEQUENCE</scope>
    <source>
        <strain evidence="3 4">NB05-1H</strain>
        <strain evidence="2">NRRL_B-16521</strain>
    </source>
</reference>
<dbReference type="Proteomes" id="UP001272987">
    <property type="component" value="Unassembled WGS sequence"/>
</dbReference>
<accession>A0AAP6BCT7</accession>
<keyword evidence="4" id="KW-1185">Reference proteome</keyword>
<keyword evidence="1" id="KW-0732">Signal</keyword>
<organism evidence="2 5">
    <name type="scientific">Streptomyces acidiscabies</name>
    <dbReference type="NCBI Taxonomy" id="42234"/>
    <lineage>
        <taxon>Bacteria</taxon>
        <taxon>Bacillati</taxon>
        <taxon>Actinomycetota</taxon>
        <taxon>Actinomycetes</taxon>
        <taxon>Kitasatosporales</taxon>
        <taxon>Streptomycetaceae</taxon>
        <taxon>Streptomyces</taxon>
    </lineage>
</organism>
<dbReference type="InterPro" id="IPR043761">
    <property type="entry name" value="DUF5707"/>
</dbReference>
<feature type="signal peptide" evidence="1">
    <location>
        <begin position="1"/>
        <end position="26"/>
    </location>
</feature>
<dbReference type="EMBL" id="JARAWP010000010">
    <property type="protein sequence ID" value="MDX3019837.1"/>
    <property type="molecule type" value="Genomic_DNA"/>
</dbReference>
<comment type="caution">
    <text evidence="2">The sequence shown here is derived from an EMBL/GenBank/DDBJ whole genome shotgun (WGS) entry which is preliminary data.</text>
</comment>
<evidence type="ECO:0000313" key="4">
    <source>
        <dbReference type="Proteomes" id="UP001272987"/>
    </source>
</evidence>
<evidence type="ECO:0000313" key="3">
    <source>
        <dbReference type="EMBL" id="MDX3019837.1"/>
    </source>
</evidence>
<name>A0AAP6BCT7_9ACTN</name>
<proteinExistence type="predicted"/>
<protein>
    <submittedName>
        <fullName evidence="2">DUF5707 domain-containing protein</fullName>
    </submittedName>
</protein>
<feature type="chain" id="PRO_5043026198" evidence="1">
    <location>
        <begin position="27"/>
        <end position="259"/>
    </location>
</feature>
<gene>
    <name evidence="2" type="ORF">PV399_22120</name>
    <name evidence="3" type="ORF">PV666_18340</name>
</gene>
<dbReference type="AlphaFoldDB" id="A0AAP6BCT7"/>